<evidence type="ECO:0000256" key="1">
    <source>
        <dbReference type="SAM" id="SignalP"/>
    </source>
</evidence>
<evidence type="ECO:0000313" key="2">
    <source>
        <dbReference type="EMBL" id="EIJ37695.1"/>
    </source>
</evidence>
<dbReference type="Proteomes" id="UP000004690">
    <property type="component" value="Unassembled WGS sequence"/>
</dbReference>
<dbReference type="OrthoDB" id="344729at2"/>
<dbReference type="STRING" id="926559.JoomaDRAFT_0656"/>
<keyword evidence="1" id="KW-0732">Signal</keyword>
<dbReference type="AlphaFoldDB" id="I3C252"/>
<reference evidence="2 3" key="1">
    <citation type="submission" date="2012-02" db="EMBL/GenBank/DDBJ databases">
        <title>Improved High-Quality Draft genome of Joostella marina DSM 19592.</title>
        <authorList>
            <consortium name="US DOE Joint Genome Institute (JGI-PGF)"/>
            <person name="Lucas S."/>
            <person name="Copeland A."/>
            <person name="Lapidus A."/>
            <person name="Bruce D."/>
            <person name="Goodwin L."/>
            <person name="Pitluck S."/>
            <person name="Peters L."/>
            <person name="Chertkov O."/>
            <person name="Ovchinnikova G."/>
            <person name="Kyrpides N."/>
            <person name="Mavromatis K."/>
            <person name="Detter J.C."/>
            <person name="Han C."/>
            <person name="Land M."/>
            <person name="Hauser L."/>
            <person name="Markowitz V."/>
            <person name="Cheng J.-F."/>
            <person name="Hugenholtz P."/>
            <person name="Woyke T."/>
            <person name="Wu D."/>
            <person name="Tindall B."/>
            <person name="Brambilla E."/>
            <person name="Klenk H.-P."/>
            <person name="Eisen J.A."/>
        </authorList>
    </citation>
    <scope>NUCLEOTIDE SEQUENCE [LARGE SCALE GENOMIC DNA]</scope>
    <source>
        <strain evidence="2 3">DSM 19592</strain>
    </source>
</reference>
<name>I3C252_9FLAO</name>
<feature type="signal peptide" evidence="1">
    <location>
        <begin position="1"/>
        <end position="18"/>
    </location>
</feature>
<keyword evidence="3" id="KW-1185">Reference proteome</keyword>
<sequence length="148" mass="16758">MKTLISLFLLLTFSTITAQSSIDYNTKKGAVAQGYDVVSYFEGKPTKGIENLAVVYDNAKFLFTSEAHLKAFKNSPKKYIPQYGGYCAYAIASGEKVRINPETYEIRNGKLYLFYNAGKTNTLTLWAEEGADRLAERADKYWESIKYK</sequence>
<protein>
    <recommendedName>
        <fullName evidence="4">YHS domain-containing protein</fullName>
    </recommendedName>
</protein>
<accession>I3C252</accession>
<evidence type="ECO:0000313" key="3">
    <source>
        <dbReference type="Proteomes" id="UP000004690"/>
    </source>
</evidence>
<evidence type="ECO:0008006" key="4">
    <source>
        <dbReference type="Google" id="ProtNLM"/>
    </source>
</evidence>
<proteinExistence type="predicted"/>
<dbReference type="RefSeq" id="WP_008610722.1">
    <property type="nucleotide sequence ID" value="NZ_JH651379.1"/>
</dbReference>
<feature type="chain" id="PRO_5003668353" description="YHS domain-containing protein" evidence="1">
    <location>
        <begin position="19"/>
        <end position="148"/>
    </location>
</feature>
<dbReference type="EMBL" id="JH651379">
    <property type="protein sequence ID" value="EIJ37695.1"/>
    <property type="molecule type" value="Genomic_DNA"/>
</dbReference>
<dbReference type="eggNOG" id="COG3350">
    <property type="taxonomic scope" value="Bacteria"/>
</dbReference>
<dbReference type="HOGENOM" id="CLU_087914_2_0_10"/>
<dbReference type="NCBIfam" id="NF041384">
    <property type="entry name" value="YHS_seleno_dom"/>
    <property type="match status" value="1"/>
</dbReference>
<organism evidence="2 3">
    <name type="scientific">Galbibacter orientalis DSM 19592</name>
    <dbReference type="NCBI Taxonomy" id="926559"/>
    <lineage>
        <taxon>Bacteria</taxon>
        <taxon>Pseudomonadati</taxon>
        <taxon>Bacteroidota</taxon>
        <taxon>Flavobacteriia</taxon>
        <taxon>Flavobacteriales</taxon>
        <taxon>Flavobacteriaceae</taxon>
        <taxon>Galbibacter</taxon>
    </lineage>
</organism>
<gene>
    <name evidence="2" type="ORF">JoomaDRAFT_0656</name>
</gene>